<gene>
    <name evidence="2" type="ORF">FSB_LOCUS10220</name>
</gene>
<dbReference type="Pfam" id="PF10269">
    <property type="entry name" value="Tmemb_185A"/>
    <property type="match status" value="1"/>
</dbReference>
<feature type="transmembrane region" description="Helical" evidence="1">
    <location>
        <begin position="60"/>
        <end position="82"/>
    </location>
</feature>
<evidence type="ECO:0000313" key="2">
    <source>
        <dbReference type="EMBL" id="SPC82338.1"/>
    </source>
</evidence>
<keyword evidence="1" id="KW-1133">Transmembrane helix</keyword>
<dbReference type="AlphaFoldDB" id="A0A2N9F5F0"/>
<protein>
    <submittedName>
        <fullName evidence="2">Uncharacterized protein</fullName>
    </submittedName>
</protein>
<dbReference type="EMBL" id="OIVN01000572">
    <property type="protein sequence ID" value="SPC82338.1"/>
    <property type="molecule type" value="Genomic_DNA"/>
</dbReference>
<reference evidence="2" key="1">
    <citation type="submission" date="2018-02" db="EMBL/GenBank/DDBJ databases">
        <authorList>
            <person name="Cohen D.B."/>
            <person name="Kent A.D."/>
        </authorList>
    </citation>
    <scope>NUCLEOTIDE SEQUENCE</scope>
</reference>
<evidence type="ECO:0000256" key="1">
    <source>
        <dbReference type="SAM" id="Phobius"/>
    </source>
</evidence>
<keyword evidence="1" id="KW-0812">Transmembrane</keyword>
<name>A0A2N9F5F0_FAGSY</name>
<accession>A0A2N9F5F0</accession>
<keyword evidence="1" id="KW-0472">Membrane</keyword>
<dbReference type="PANTHER" id="PTHR46859:SF6">
    <property type="entry name" value="TRANSMEMBRANE FRAGILE-X-F-ASSOCIATED PROTEIN"/>
    <property type="match status" value="1"/>
</dbReference>
<sequence>MIIRYFDWNRGLVVSSDEDQHQSGLCNLQDIGGHVMKVPFIGFQILLMRLEGTPSGARNISFPVLFAPLFLLQGAGVLFAAYRLVEKIVLLLHSGVGSRTYVALASKVCDFFGFLHRGSRLLGWWSIDEGSREEQARLYSAGDSGYNTFAPDVVKKMPKSDLVDEIWRLQAALSEQTDITKFSQQEYERLQNVIF</sequence>
<dbReference type="PANTHER" id="PTHR46859">
    <property type="entry name" value="TRANSMEMBRANE FRAGILE-X-F-ASSOCIATED PROTEIN"/>
    <property type="match status" value="1"/>
</dbReference>
<dbReference type="InterPro" id="IPR019396">
    <property type="entry name" value="TM_Fragile-X-F-assoc"/>
</dbReference>
<proteinExistence type="predicted"/>
<organism evidence="2">
    <name type="scientific">Fagus sylvatica</name>
    <name type="common">Beechnut</name>
    <dbReference type="NCBI Taxonomy" id="28930"/>
    <lineage>
        <taxon>Eukaryota</taxon>
        <taxon>Viridiplantae</taxon>
        <taxon>Streptophyta</taxon>
        <taxon>Embryophyta</taxon>
        <taxon>Tracheophyta</taxon>
        <taxon>Spermatophyta</taxon>
        <taxon>Magnoliopsida</taxon>
        <taxon>eudicotyledons</taxon>
        <taxon>Gunneridae</taxon>
        <taxon>Pentapetalae</taxon>
        <taxon>rosids</taxon>
        <taxon>fabids</taxon>
        <taxon>Fagales</taxon>
        <taxon>Fagaceae</taxon>
        <taxon>Fagus</taxon>
    </lineage>
</organism>